<comment type="similarity">
    <text evidence="2">Belongs to the mitochondrion-specific ribosomal protein mL41 family.</text>
</comment>
<sequence length="127" mass="14669">MFKPTPCLNARLRLTTKMVNGGYYKGNRTGNVGFFGPKKGQYFIDWRKVRTYVVPESLSEFKLTPFITKKVEPPKNSLKKAMLAEGREVTGHVSYDGKFFLQQWYRENPEEVDRLMPTDNPEGEPTT</sequence>
<keyword evidence="3" id="KW-0809">Transit peptide</keyword>
<dbReference type="InterPro" id="IPR019189">
    <property type="entry name" value="Ribosomal_mL41"/>
</dbReference>
<dbReference type="Proteomes" id="UP000224634">
    <property type="component" value="Unassembled WGS sequence"/>
</dbReference>
<dbReference type="Pfam" id="PF09809">
    <property type="entry name" value="MRP-L27"/>
    <property type="match status" value="1"/>
</dbReference>
<dbReference type="GO" id="GO:0005762">
    <property type="term" value="C:mitochondrial large ribosomal subunit"/>
    <property type="evidence" value="ECO:0007669"/>
    <property type="project" value="InterPro"/>
</dbReference>
<dbReference type="GO" id="GO:0006412">
    <property type="term" value="P:translation"/>
    <property type="evidence" value="ECO:0007669"/>
    <property type="project" value="TreeGrafter"/>
</dbReference>
<keyword evidence="8" id="KW-1185">Reference proteome</keyword>
<evidence type="ECO:0000256" key="6">
    <source>
        <dbReference type="ARBA" id="ARBA00023274"/>
    </source>
</evidence>
<evidence type="ECO:0000313" key="8">
    <source>
        <dbReference type="Proteomes" id="UP000224634"/>
    </source>
</evidence>
<name>A0A2B7YF30_POLH7</name>
<keyword evidence="6" id="KW-0687">Ribonucleoprotein</keyword>
<organism evidence="7 8">
    <name type="scientific">Polytolypa hystricis (strain UAMH7299)</name>
    <dbReference type="NCBI Taxonomy" id="1447883"/>
    <lineage>
        <taxon>Eukaryota</taxon>
        <taxon>Fungi</taxon>
        <taxon>Dikarya</taxon>
        <taxon>Ascomycota</taxon>
        <taxon>Pezizomycotina</taxon>
        <taxon>Eurotiomycetes</taxon>
        <taxon>Eurotiomycetidae</taxon>
        <taxon>Onygenales</taxon>
        <taxon>Onygenales incertae sedis</taxon>
        <taxon>Polytolypa</taxon>
    </lineage>
</organism>
<comment type="caution">
    <text evidence="7">The sequence shown here is derived from an EMBL/GenBank/DDBJ whole genome shotgun (WGS) entry which is preliminary data.</text>
</comment>
<proteinExistence type="inferred from homology"/>
<dbReference type="PANTHER" id="PTHR21338:SF0">
    <property type="entry name" value="LARGE RIBOSOMAL SUBUNIT PROTEIN ML41"/>
    <property type="match status" value="1"/>
</dbReference>
<gene>
    <name evidence="7" type="ORF">AJ80_03794</name>
</gene>
<evidence type="ECO:0000256" key="4">
    <source>
        <dbReference type="ARBA" id="ARBA00022980"/>
    </source>
</evidence>
<keyword evidence="5" id="KW-0496">Mitochondrion</keyword>
<evidence type="ECO:0008006" key="9">
    <source>
        <dbReference type="Google" id="ProtNLM"/>
    </source>
</evidence>
<evidence type="ECO:0000256" key="1">
    <source>
        <dbReference type="ARBA" id="ARBA00004173"/>
    </source>
</evidence>
<reference evidence="7 8" key="1">
    <citation type="submission" date="2017-10" db="EMBL/GenBank/DDBJ databases">
        <title>Comparative genomics in systemic dimorphic fungi from Ajellomycetaceae.</title>
        <authorList>
            <person name="Munoz J.F."/>
            <person name="Mcewen J.G."/>
            <person name="Clay O.K."/>
            <person name="Cuomo C.A."/>
        </authorList>
    </citation>
    <scope>NUCLEOTIDE SEQUENCE [LARGE SCALE GENOMIC DNA]</scope>
    <source>
        <strain evidence="7 8">UAMH7299</strain>
    </source>
</reference>
<dbReference type="EMBL" id="PDNA01000044">
    <property type="protein sequence ID" value="PGH19875.1"/>
    <property type="molecule type" value="Genomic_DNA"/>
</dbReference>
<accession>A0A2B7YF30</accession>
<dbReference type="PANTHER" id="PTHR21338">
    <property type="entry name" value="MITOCHONDRIAL RIBOSOMAL PROTEIN L41"/>
    <property type="match status" value="1"/>
</dbReference>
<protein>
    <recommendedName>
        <fullName evidence="9">50S ribosomal protein YmL27</fullName>
    </recommendedName>
</protein>
<evidence type="ECO:0000256" key="5">
    <source>
        <dbReference type="ARBA" id="ARBA00023128"/>
    </source>
</evidence>
<comment type="subcellular location">
    <subcellularLocation>
        <location evidence="1">Mitochondrion</location>
    </subcellularLocation>
</comment>
<dbReference type="GO" id="GO:0003735">
    <property type="term" value="F:structural constituent of ribosome"/>
    <property type="evidence" value="ECO:0007669"/>
    <property type="project" value="InterPro"/>
</dbReference>
<dbReference type="OrthoDB" id="408933at2759"/>
<keyword evidence="4" id="KW-0689">Ribosomal protein</keyword>
<dbReference type="AlphaFoldDB" id="A0A2B7YF30"/>
<evidence type="ECO:0000313" key="7">
    <source>
        <dbReference type="EMBL" id="PGH19875.1"/>
    </source>
</evidence>
<evidence type="ECO:0000256" key="2">
    <source>
        <dbReference type="ARBA" id="ARBA00010152"/>
    </source>
</evidence>
<evidence type="ECO:0000256" key="3">
    <source>
        <dbReference type="ARBA" id="ARBA00022946"/>
    </source>
</evidence>
<dbReference type="STRING" id="1447883.A0A2B7YF30"/>